<keyword evidence="3" id="KW-1185">Reference proteome</keyword>
<evidence type="ECO:0000313" key="1">
    <source>
        <dbReference type="EMBL" id="CAF0747616.1"/>
    </source>
</evidence>
<dbReference type="SUPFAM" id="SSF75011">
    <property type="entry name" value="3-carboxy-cis,cis-mucoante lactonizing enzyme"/>
    <property type="match status" value="1"/>
</dbReference>
<reference evidence="1" key="1">
    <citation type="submission" date="2021-02" db="EMBL/GenBank/DDBJ databases">
        <authorList>
            <person name="Nowell W R."/>
        </authorList>
    </citation>
    <scope>NUCLEOTIDE SEQUENCE</scope>
</reference>
<dbReference type="EMBL" id="CAJOBC010000052">
    <property type="protein sequence ID" value="CAF3526687.1"/>
    <property type="molecule type" value="Genomic_DNA"/>
</dbReference>
<accession>A0A813NZQ3</accession>
<dbReference type="OrthoDB" id="9988747at2759"/>
<proteinExistence type="predicted"/>
<evidence type="ECO:0000313" key="3">
    <source>
        <dbReference type="Proteomes" id="UP000663829"/>
    </source>
</evidence>
<comment type="caution">
    <text evidence="1">The sequence shown here is derived from an EMBL/GenBank/DDBJ whole genome shotgun (WGS) entry which is preliminary data.</text>
</comment>
<sequence length="664" mass="78986">MLNHQYDHQHPSYGYNNYKLNKNNINIDLTNHRNYDKKYIPPNHYHSYNDTCNYEHPLLMSTISLPLGRELIPYITHVSVPSNNNNNNNNSHYTSMSEKDDIVPPKPPTSNLMINRLTSTIDESLTSIKYLVDDIELQRQNSHKQSENVYNTLRNLIDKRQKQYEANINECFRKHYENILKLKTYLKQLKSKLLNLSYEFDISDYKYFEQLTKTTIEKTLSKPNIHNELNEPEKFLDLTWKFHIGEYDEQEVSKQNTFIEENVILTNKNSSHHQHMLNNVKEEKDKYESQTFLPLSTTRFIETSTDPDRDDLEYDNVCTTEVNDNPSNYSPQYCFSHQNTIRHLNSPYCDDIFALPYQINHWSCELMCGNYFISLITLCKTNSILLYCLDKEQFICYDMSSIGQTVSIEWRGTRPYSIYWYDELKMLFVACQTHIYGCYLNLFGDKYYRDRILCRIPIDNGYSHFDSRGEQCYPRYLTSLSNSRLLYAYWKTKYETVLVYYRTEDWTIICHYFIDGRCRALCSTSNDKLGLLIERDNEYALEVRTQEFQLLSKIELNNGFYRFSKGCGLTTSHNSSFLLADWKLQQLWKVNLDGTIQIKQYDEPIYNAIWLESELVLVLLLGNPMRFEYYKIDVTNMKDRKNIYEQAIEQLFSNIFPDEESFEV</sequence>
<dbReference type="EMBL" id="CAJNOQ010000052">
    <property type="protein sequence ID" value="CAF0747616.1"/>
    <property type="molecule type" value="Genomic_DNA"/>
</dbReference>
<gene>
    <name evidence="1" type="ORF">GPM918_LOCUS637</name>
    <name evidence="2" type="ORF">SRO942_LOCUS638</name>
</gene>
<organism evidence="1 3">
    <name type="scientific">Didymodactylos carnosus</name>
    <dbReference type="NCBI Taxonomy" id="1234261"/>
    <lineage>
        <taxon>Eukaryota</taxon>
        <taxon>Metazoa</taxon>
        <taxon>Spiralia</taxon>
        <taxon>Gnathifera</taxon>
        <taxon>Rotifera</taxon>
        <taxon>Eurotatoria</taxon>
        <taxon>Bdelloidea</taxon>
        <taxon>Philodinida</taxon>
        <taxon>Philodinidae</taxon>
        <taxon>Didymodactylos</taxon>
    </lineage>
</organism>
<protein>
    <submittedName>
        <fullName evidence="1">Uncharacterized protein</fullName>
    </submittedName>
</protein>
<dbReference type="Proteomes" id="UP000681722">
    <property type="component" value="Unassembled WGS sequence"/>
</dbReference>
<evidence type="ECO:0000313" key="2">
    <source>
        <dbReference type="EMBL" id="CAF3526687.1"/>
    </source>
</evidence>
<dbReference type="Proteomes" id="UP000663829">
    <property type="component" value="Unassembled WGS sequence"/>
</dbReference>
<name>A0A813NZQ3_9BILA</name>
<dbReference type="AlphaFoldDB" id="A0A813NZQ3"/>